<dbReference type="Gene3D" id="2.170.270.10">
    <property type="entry name" value="SET domain"/>
    <property type="match status" value="1"/>
</dbReference>
<keyword evidence="4" id="KW-1185">Reference proteome</keyword>
<keyword evidence="1" id="KW-0732">Signal</keyword>
<feature type="domain" description="SET" evidence="2">
    <location>
        <begin position="114"/>
        <end position="257"/>
    </location>
</feature>
<dbReference type="PANTHER" id="PTHR47332:SF6">
    <property type="entry name" value="SET DOMAIN-CONTAINING PROTEIN"/>
    <property type="match status" value="1"/>
</dbReference>
<accession>A0A4Q4T5P2</accession>
<evidence type="ECO:0000259" key="2">
    <source>
        <dbReference type="PROSITE" id="PS50280"/>
    </source>
</evidence>
<evidence type="ECO:0000313" key="3">
    <source>
        <dbReference type="EMBL" id="RYP01605.1"/>
    </source>
</evidence>
<dbReference type="Proteomes" id="UP000293360">
    <property type="component" value="Unassembled WGS sequence"/>
</dbReference>
<dbReference type="PANTHER" id="PTHR47332">
    <property type="entry name" value="SET DOMAIN-CONTAINING PROTEIN 5"/>
    <property type="match status" value="1"/>
</dbReference>
<dbReference type="EMBL" id="QJNU01000354">
    <property type="protein sequence ID" value="RYP01605.1"/>
    <property type="molecule type" value="Genomic_DNA"/>
</dbReference>
<feature type="chain" id="PRO_5020595079" description="SET domain-containing protein" evidence="1">
    <location>
        <begin position="19"/>
        <end position="399"/>
    </location>
</feature>
<evidence type="ECO:0000313" key="4">
    <source>
        <dbReference type="Proteomes" id="UP000293360"/>
    </source>
</evidence>
<organism evidence="3 4">
    <name type="scientific">Monosporascus ibericus</name>
    <dbReference type="NCBI Taxonomy" id="155417"/>
    <lineage>
        <taxon>Eukaryota</taxon>
        <taxon>Fungi</taxon>
        <taxon>Dikarya</taxon>
        <taxon>Ascomycota</taxon>
        <taxon>Pezizomycotina</taxon>
        <taxon>Sordariomycetes</taxon>
        <taxon>Xylariomycetidae</taxon>
        <taxon>Xylariales</taxon>
        <taxon>Xylariales incertae sedis</taxon>
        <taxon>Monosporascus</taxon>
    </lineage>
</organism>
<dbReference type="PROSITE" id="PS50280">
    <property type="entry name" value="SET"/>
    <property type="match status" value="1"/>
</dbReference>
<evidence type="ECO:0000256" key="1">
    <source>
        <dbReference type="SAM" id="SignalP"/>
    </source>
</evidence>
<feature type="signal peptide" evidence="1">
    <location>
        <begin position="1"/>
        <end position="18"/>
    </location>
</feature>
<proteinExistence type="predicted"/>
<gene>
    <name evidence="3" type="ORF">DL764_006171</name>
</gene>
<dbReference type="SMART" id="SM00317">
    <property type="entry name" value="SET"/>
    <property type="match status" value="1"/>
</dbReference>
<dbReference type="CDD" id="cd20071">
    <property type="entry name" value="SET_SMYD"/>
    <property type="match status" value="1"/>
</dbReference>
<dbReference type="AlphaFoldDB" id="A0A4Q4T5P2"/>
<comment type="caution">
    <text evidence="3">The sequence shown here is derived from an EMBL/GenBank/DDBJ whole genome shotgun (WGS) entry which is preliminary data.</text>
</comment>
<sequence>MRLLAFGSSVALVGCAVAESIRLSAVCPWNPIEASLRPLCITPHLAANSATLKQGDNTSSKQAGWKGLESCTRQACIFSNAEVGGGIVLVTSQRYADIVSSFPTLPDTDAASSPPFYAGEIPGKGVGLIANRTIRRGELIMMRPATMMVQVAAHHGLDPENRDMLYKRALSRLPKRAQYSFMSQMGRDIGEKIDMNAFQVYLDGGNESSSHLSSYPEVSRFNHDCRPNVHYRITNTTHTTIAARDVSPGEELSISYTGLRLPRHERRSRLSSNWGFNCTCSHCSMSADEAAASDARLSTIAQLMADLENFKEGLVTAETGAELVKLYKQERLDIHMGRALALAALNFALFGEVERAQEYARAAVQAVEMDPIDLHSMKILAENPRAHWTWGKRRKSKRS</sequence>
<protein>
    <recommendedName>
        <fullName evidence="2">SET domain-containing protein</fullName>
    </recommendedName>
</protein>
<dbReference type="InterPro" id="IPR046341">
    <property type="entry name" value="SET_dom_sf"/>
</dbReference>
<dbReference type="STRING" id="155417.A0A4Q4T5P2"/>
<reference evidence="3 4" key="1">
    <citation type="submission" date="2018-06" db="EMBL/GenBank/DDBJ databases">
        <title>Complete Genomes of Monosporascus.</title>
        <authorList>
            <person name="Robinson A.J."/>
            <person name="Natvig D.O."/>
        </authorList>
    </citation>
    <scope>NUCLEOTIDE SEQUENCE [LARGE SCALE GENOMIC DNA]</scope>
    <source>
        <strain evidence="3 4">CBS 110550</strain>
    </source>
</reference>
<dbReference type="InterPro" id="IPR053185">
    <property type="entry name" value="SET_domain_protein"/>
</dbReference>
<dbReference type="OrthoDB" id="1028014at2759"/>
<dbReference type="InterPro" id="IPR001214">
    <property type="entry name" value="SET_dom"/>
</dbReference>
<dbReference type="PROSITE" id="PS51257">
    <property type="entry name" value="PROKAR_LIPOPROTEIN"/>
    <property type="match status" value="1"/>
</dbReference>
<name>A0A4Q4T5P2_9PEZI</name>
<dbReference type="SUPFAM" id="SSF82199">
    <property type="entry name" value="SET domain"/>
    <property type="match status" value="1"/>
</dbReference>
<dbReference type="Pfam" id="PF00856">
    <property type="entry name" value="SET"/>
    <property type="match status" value="1"/>
</dbReference>